<dbReference type="RefSeq" id="WP_170236160.1">
    <property type="nucleotide sequence ID" value="NZ_BAAAYT010000002.1"/>
</dbReference>
<comment type="caution">
    <text evidence="1">The sequence shown here is derived from an EMBL/GenBank/DDBJ whole genome shotgun (WGS) entry which is preliminary data.</text>
</comment>
<reference evidence="1 2" key="1">
    <citation type="submission" date="2019-06" db="EMBL/GenBank/DDBJ databases">
        <title>Sequencing the genomes of 1000 actinobacteria strains.</title>
        <authorList>
            <person name="Klenk H.-P."/>
        </authorList>
    </citation>
    <scope>NUCLEOTIDE SEQUENCE [LARGE SCALE GENOMIC DNA]</scope>
    <source>
        <strain evidence="1 2">DSM 18935</strain>
    </source>
</reference>
<evidence type="ECO:0000313" key="2">
    <source>
        <dbReference type="Proteomes" id="UP000315628"/>
    </source>
</evidence>
<evidence type="ECO:0000313" key="1">
    <source>
        <dbReference type="EMBL" id="TWD17048.1"/>
    </source>
</evidence>
<dbReference type="AlphaFoldDB" id="A0A560WHI0"/>
<accession>A0A560WHI0</accession>
<gene>
    <name evidence="1" type="ORF">FB557_0606</name>
</gene>
<dbReference type="Proteomes" id="UP000315628">
    <property type="component" value="Unassembled WGS sequence"/>
</dbReference>
<organism evidence="1 2">
    <name type="scientific">Marihabitans asiaticum</name>
    <dbReference type="NCBI Taxonomy" id="415218"/>
    <lineage>
        <taxon>Bacteria</taxon>
        <taxon>Bacillati</taxon>
        <taxon>Actinomycetota</taxon>
        <taxon>Actinomycetes</taxon>
        <taxon>Micrococcales</taxon>
        <taxon>Intrasporangiaceae</taxon>
        <taxon>Marihabitans</taxon>
    </lineage>
</organism>
<dbReference type="Gene3D" id="3.40.830.10">
    <property type="entry name" value="LigB-like"/>
    <property type="match status" value="1"/>
</dbReference>
<protein>
    <submittedName>
        <fullName evidence="1">Uncharacterized protein</fullName>
    </submittedName>
</protein>
<name>A0A560WHI0_9MICO</name>
<keyword evidence="2" id="KW-1185">Reference proteome</keyword>
<proteinExistence type="predicted"/>
<sequence length="242" mass="24397">MTLVAAAIVPAAPALLPRMGGAADPLRPLRQVSREAVADAVASAPGAGVVVVSGWGHSDSGGAARRPVRRDWPLDAPSGAERFTTGQVPPGALPTGLEIGRQLLADGTEARLVSVADDAAPHECLALGADLVADGPTVLVVVADGSAKRTVKAPGHLDERAEGFDAGLSRALAAADADALAALDPVLADELWCRGRAALQVLAGAAGGSPFAPSVDHDEAPYGVGYLVATWTPPPRSRPTTQ</sequence>
<dbReference type="EMBL" id="VIUW01000001">
    <property type="protein sequence ID" value="TWD17048.1"/>
    <property type="molecule type" value="Genomic_DNA"/>
</dbReference>